<reference evidence="1 2" key="1">
    <citation type="journal article" date="2022" name="Genome Biol. Evol.">
        <title>The Spruce Budworm Genome: Reconstructing the Evolutionary History of Antifreeze Proteins.</title>
        <authorList>
            <person name="Beliveau C."/>
            <person name="Gagne P."/>
            <person name="Picq S."/>
            <person name="Vernygora O."/>
            <person name="Keeling C.I."/>
            <person name="Pinkney K."/>
            <person name="Doucet D."/>
            <person name="Wen F."/>
            <person name="Johnston J.S."/>
            <person name="Maaroufi H."/>
            <person name="Boyle B."/>
            <person name="Laroche J."/>
            <person name="Dewar K."/>
            <person name="Juretic N."/>
            <person name="Blackburn G."/>
            <person name="Nisole A."/>
            <person name="Brunet B."/>
            <person name="Brandao M."/>
            <person name="Lumley L."/>
            <person name="Duan J."/>
            <person name="Quan G."/>
            <person name="Lucarotti C.J."/>
            <person name="Roe A.D."/>
            <person name="Sperling F.A.H."/>
            <person name="Levesque R.C."/>
            <person name="Cusson M."/>
        </authorList>
    </citation>
    <scope>NUCLEOTIDE SEQUENCE [LARGE SCALE GENOMIC DNA]</scope>
    <source>
        <strain evidence="1">Glfc:IPQL:Cfum</strain>
    </source>
</reference>
<accession>A0ACC0JQK3</accession>
<keyword evidence="2" id="KW-1185">Reference proteome</keyword>
<comment type="caution">
    <text evidence="1">The sequence shown here is derived from an EMBL/GenBank/DDBJ whole genome shotgun (WGS) entry which is preliminary data.</text>
</comment>
<proteinExistence type="predicted"/>
<protein>
    <submittedName>
        <fullName evidence="1">Uncharacterized protein</fullName>
    </submittedName>
</protein>
<evidence type="ECO:0000313" key="1">
    <source>
        <dbReference type="EMBL" id="KAI8426424.1"/>
    </source>
</evidence>
<gene>
    <name evidence="1" type="ORF">MSG28_005267</name>
</gene>
<evidence type="ECO:0000313" key="2">
    <source>
        <dbReference type="Proteomes" id="UP001064048"/>
    </source>
</evidence>
<dbReference type="EMBL" id="CM046108">
    <property type="protein sequence ID" value="KAI8426424.1"/>
    <property type="molecule type" value="Genomic_DNA"/>
</dbReference>
<name>A0ACC0JQK3_CHOFU</name>
<organism evidence="1 2">
    <name type="scientific">Choristoneura fumiferana</name>
    <name type="common">Spruce budworm moth</name>
    <name type="synonym">Archips fumiferana</name>
    <dbReference type="NCBI Taxonomy" id="7141"/>
    <lineage>
        <taxon>Eukaryota</taxon>
        <taxon>Metazoa</taxon>
        <taxon>Ecdysozoa</taxon>
        <taxon>Arthropoda</taxon>
        <taxon>Hexapoda</taxon>
        <taxon>Insecta</taxon>
        <taxon>Pterygota</taxon>
        <taxon>Neoptera</taxon>
        <taxon>Endopterygota</taxon>
        <taxon>Lepidoptera</taxon>
        <taxon>Glossata</taxon>
        <taxon>Ditrysia</taxon>
        <taxon>Tortricoidea</taxon>
        <taxon>Tortricidae</taxon>
        <taxon>Tortricinae</taxon>
        <taxon>Choristoneura</taxon>
    </lineage>
</organism>
<sequence length="380" mass="40866">MLTRVADWRVVTDDAGLSDHRRLAYTVETEVARDGGKNWQLFAETLTLRLAEAGLTAEALEDVEEVEHLEDIVTTFTVIIRQACDASIPRSVNDSRVPKLDVDAAVAASGAGSVRVHIERIQLNQVEKALDRLKPKRSAEPDGIPAYVVRDCRSVLAKIRVPLGACSSPAGSISTSSLIGLWSESPAPSVTTLQFLTLVHSDPEQTVISTMLVHSLRPRIVKKVGTLPVLTTSSSFCAQKSKTWAPVESSASHPHHGLAALKSPAIKISPVPTPSIAPCRGKARQREAGSTPRSKLDARLLLRSPPAPLYCLLESSLARRSGRAAPWATNAAAAATTPNDLWVSHAECTVQSPMGHHAKLSQILAVVKVPGHKWLPVTLR</sequence>
<dbReference type="Proteomes" id="UP001064048">
    <property type="component" value="Chromosome 8"/>
</dbReference>